<dbReference type="InterPro" id="IPR002925">
    <property type="entry name" value="Dienelactn_hydro"/>
</dbReference>
<dbReference type="KEGG" id="kak:Kalk_11640"/>
<protein>
    <recommendedName>
        <fullName evidence="3">Dienelactone hydrolase domain-containing protein</fullName>
    </recommendedName>
</protein>
<evidence type="ECO:0000259" key="3">
    <source>
        <dbReference type="Pfam" id="PF01738"/>
    </source>
</evidence>
<keyword evidence="2" id="KW-0378">Hydrolase</keyword>
<evidence type="ECO:0000313" key="5">
    <source>
        <dbReference type="Proteomes" id="UP000235116"/>
    </source>
</evidence>
<gene>
    <name evidence="4" type="ORF">Kalk_11640</name>
</gene>
<keyword evidence="5" id="KW-1185">Reference proteome</keyword>
<sequence>MRHQLWCAALTLPQLAPLRRAPVLRNLPNMIIRIVAISLALLSSSVMGSEYKIDLKLNDLKLSKFEYVPAVNERERINFRYRDEVKSYFVHVPKSTPKEMPVVVALHGAGRSGSSMVDAWRKCSDKHGFMVVAPNGVGNNWDVAIDDSGFINEAMKDALNKFGKSSKKIYLFGHSNGARKAISLAALYPNEYTAIAVHAGTLPELTKSAINHQASALPRVGIFLGDRDHIFSVESARETTAWLEKYGYPTSLIIMQNHSHWYYEDFDRINASVWAFMSRI</sequence>
<dbReference type="EMBL" id="CP022684">
    <property type="protein sequence ID" value="AUM13035.1"/>
    <property type="molecule type" value="Genomic_DNA"/>
</dbReference>
<dbReference type="InterPro" id="IPR050955">
    <property type="entry name" value="Plant_Biomass_Hydrol_Est"/>
</dbReference>
<evidence type="ECO:0000256" key="2">
    <source>
        <dbReference type="ARBA" id="ARBA00022801"/>
    </source>
</evidence>
<dbReference type="AlphaFoldDB" id="A0A2K9LNI4"/>
<proteinExistence type="predicted"/>
<keyword evidence="1" id="KW-0732">Signal</keyword>
<dbReference type="Gene3D" id="3.40.50.1820">
    <property type="entry name" value="alpha/beta hydrolase"/>
    <property type="match status" value="1"/>
</dbReference>
<reference evidence="5" key="1">
    <citation type="submission" date="2017-08" db="EMBL/GenBank/DDBJ databases">
        <title>Direct submision.</title>
        <authorList>
            <person name="Kim S.-J."/>
            <person name="Rhee S.-K."/>
        </authorList>
    </citation>
    <scope>NUCLEOTIDE SEQUENCE [LARGE SCALE GENOMIC DNA]</scope>
    <source>
        <strain evidence="5">GI5</strain>
    </source>
</reference>
<dbReference type="SUPFAM" id="SSF53474">
    <property type="entry name" value="alpha/beta-Hydrolases"/>
    <property type="match status" value="1"/>
</dbReference>
<dbReference type="PANTHER" id="PTHR43037:SF5">
    <property type="entry name" value="FERULOYL ESTERASE"/>
    <property type="match status" value="1"/>
</dbReference>
<evidence type="ECO:0000313" key="4">
    <source>
        <dbReference type="EMBL" id="AUM13035.1"/>
    </source>
</evidence>
<dbReference type="Proteomes" id="UP000235116">
    <property type="component" value="Chromosome"/>
</dbReference>
<accession>A0A2K9LNI4</accession>
<evidence type="ECO:0000256" key="1">
    <source>
        <dbReference type="ARBA" id="ARBA00022729"/>
    </source>
</evidence>
<feature type="domain" description="Dienelactone hydrolase" evidence="3">
    <location>
        <begin position="156"/>
        <end position="266"/>
    </location>
</feature>
<name>A0A2K9LNI4_9GAMM</name>
<dbReference type="InterPro" id="IPR029058">
    <property type="entry name" value="AB_hydrolase_fold"/>
</dbReference>
<organism evidence="4 5">
    <name type="scientific">Ketobacter alkanivorans</name>
    <dbReference type="NCBI Taxonomy" id="1917421"/>
    <lineage>
        <taxon>Bacteria</taxon>
        <taxon>Pseudomonadati</taxon>
        <taxon>Pseudomonadota</taxon>
        <taxon>Gammaproteobacteria</taxon>
        <taxon>Pseudomonadales</taxon>
        <taxon>Ketobacteraceae</taxon>
        <taxon>Ketobacter</taxon>
    </lineage>
</organism>
<dbReference type="PANTHER" id="PTHR43037">
    <property type="entry name" value="UNNAMED PRODUCT-RELATED"/>
    <property type="match status" value="1"/>
</dbReference>
<dbReference type="GO" id="GO:0016787">
    <property type="term" value="F:hydrolase activity"/>
    <property type="evidence" value="ECO:0007669"/>
    <property type="project" value="UniProtKB-KW"/>
</dbReference>
<dbReference type="Pfam" id="PF01738">
    <property type="entry name" value="DLH"/>
    <property type="match status" value="1"/>
</dbReference>